<protein>
    <submittedName>
        <fullName evidence="2">ATP-dependent endonuclease</fullName>
    </submittedName>
</protein>
<dbReference type="AlphaFoldDB" id="A0A2S1ERG3"/>
<evidence type="ECO:0000313" key="3">
    <source>
        <dbReference type="Proteomes" id="UP000244369"/>
    </source>
</evidence>
<dbReference type="Gene3D" id="3.40.50.300">
    <property type="entry name" value="P-loop containing nucleotide triphosphate hydrolases"/>
    <property type="match status" value="1"/>
</dbReference>
<keyword evidence="2" id="KW-0378">Hydrolase</keyword>
<name>A0A2S1ERG3_LIMRT</name>
<evidence type="ECO:0000313" key="2">
    <source>
        <dbReference type="EMBL" id="AWD62507.1"/>
    </source>
</evidence>
<reference evidence="2 3" key="1">
    <citation type="submission" date="2018-03" db="EMBL/GenBank/DDBJ databases">
        <title>Complete Genome Sequence of the Chinese traditional Highland Barley wine Isolate Lactobacillus reuteri WHH1689.</title>
        <authorList>
            <person name="Chen S."/>
            <person name="Chen L."/>
            <person name="Chen L."/>
            <person name="Li Y."/>
        </authorList>
    </citation>
    <scope>NUCLEOTIDE SEQUENCE [LARGE SCALE GENOMIC DNA]</scope>
    <source>
        <strain evidence="2 3">WHH1689</strain>
    </source>
</reference>
<keyword evidence="2" id="KW-0255">Endonuclease</keyword>
<dbReference type="InterPro" id="IPR041685">
    <property type="entry name" value="AAA_GajA/Old/RecF-like"/>
</dbReference>
<feature type="domain" description="Endonuclease GajA/Old nuclease/RecF-like AAA" evidence="1">
    <location>
        <begin position="1"/>
        <end position="126"/>
    </location>
</feature>
<evidence type="ECO:0000259" key="1">
    <source>
        <dbReference type="Pfam" id="PF13175"/>
    </source>
</evidence>
<dbReference type="SUPFAM" id="SSF52540">
    <property type="entry name" value="P-loop containing nucleoside triphosphate hydrolases"/>
    <property type="match status" value="1"/>
</dbReference>
<dbReference type="GO" id="GO:0004519">
    <property type="term" value="F:endonuclease activity"/>
    <property type="evidence" value="ECO:0007669"/>
    <property type="project" value="UniProtKB-KW"/>
</dbReference>
<gene>
    <name evidence="2" type="ORF">LWHH1689_1202</name>
</gene>
<dbReference type="EMBL" id="CP027805">
    <property type="protein sequence ID" value="AWD62507.1"/>
    <property type="molecule type" value="Genomic_DNA"/>
</dbReference>
<dbReference type="Proteomes" id="UP000244369">
    <property type="component" value="Chromosome"/>
</dbReference>
<keyword evidence="2" id="KW-0540">Nuclease</keyword>
<dbReference type="Pfam" id="PF13175">
    <property type="entry name" value="AAA_15"/>
    <property type="match status" value="1"/>
</dbReference>
<organism evidence="2 3">
    <name type="scientific">Limosilactobacillus reuteri</name>
    <name type="common">Lactobacillus reuteri</name>
    <dbReference type="NCBI Taxonomy" id="1598"/>
    <lineage>
        <taxon>Bacteria</taxon>
        <taxon>Bacillati</taxon>
        <taxon>Bacillota</taxon>
        <taxon>Bacilli</taxon>
        <taxon>Lactobacillales</taxon>
        <taxon>Lactobacillaceae</taxon>
        <taxon>Limosilactobacillus</taxon>
    </lineage>
</organism>
<dbReference type="InterPro" id="IPR027417">
    <property type="entry name" value="P-loop_NTPase"/>
</dbReference>
<accession>A0A2S1ERG3</accession>
<sequence>MYLKSLSIRNYRKFHDEETFEFAHSSWEQGIEGKKDDEKEKLTEKYISQSTSLLVGKNNAGKSTAIGLLNRLQSTKCGNKGVFKCNDFNLNYLHEWYNEHFVESSDNIDEISPEDLPFMQFELKVGIDDGNDIISSFKDILVISGLKKSKQSITVRIEKIGIMSYQKW</sequence>
<proteinExistence type="predicted"/>